<feature type="transmembrane region" description="Helical" evidence="6">
    <location>
        <begin position="692"/>
        <end position="711"/>
    </location>
</feature>
<feature type="transmembrane region" description="Helical" evidence="6">
    <location>
        <begin position="783"/>
        <end position="807"/>
    </location>
</feature>
<keyword evidence="9" id="KW-1185">Reference proteome</keyword>
<dbReference type="Pfam" id="PF02687">
    <property type="entry name" value="FtsX"/>
    <property type="match status" value="2"/>
</dbReference>
<feature type="transmembrane region" description="Helical" evidence="6">
    <location>
        <begin position="237"/>
        <end position="257"/>
    </location>
</feature>
<accession>A0A9X0R7Y4</accession>
<feature type="domain" description="ABC3 transporter permease C-terminal" evidence="7">
    <location>
        <begin position="245"/>
        <end position="368"/>
    </location>
</feature>
<dbReference type="Proteomes" id="UP000615796">
    <property type="component" value="Unassembled WGS sequence"/>
</dbReference>
<feature type="transmembrane region" description="Helical" evidence="6">
    <location>
        <begin position="292"/>
        <end position="315"/>
    </location>
</feature>
<feature type="transmembrane region" description="Helical" evidence="6">
    <location>
        <begin position="411"/>
        <end position="435"/>
    </location>
</feature>
<feature type="transmembrane region" description="Helical" evidence="6">
    <location>
        <begin position="447"/>
        <end position="472"/>
    </location>
</feature>
<feature type="transmembrane region" description="Helical" evidence="6">
    <location>
        <begin position="343"/>
        <end position="364"/>
    </location>
</feature>
<comment type="caution">
    <text evidence="8">The sequence shown here is derived from an EMBL/GenBank/DDBJ whole genome shotgun (WGS) entry which is preliminary data.</text>
</comment>
<evidence type="ECO:0000256" key="2">
    <source>
        <dbReference type="ARBA" id="ARBA00022475"/>
    </source>
</evidence>
<reference evidence="8" key="1">
    <citation type="submission" date="2020-08" db="EMBL/GenBank/DDBJ databases">
        <title>Genome Sequencing and Pan-Genome Analysis of Migratory bird Vibrio Strains, Inner Mongolia.</title>
        <authorList>
            <person name="Zheng L."/>
        </authorList>
    </citation>
    <scope>NUCLEOTIDE SEQUENCE</scope>
    <source>
        <strain evidence="8">M13F</strain>
    </source>
</reference>
<keyword evidence="2" id="KW-1003">Cell membrane</keyword>
<feature type="domain" description="ABC3 transporter permease C-terminal" evidence="7">
    <location>
        <begin position="695"/>
        <end position="810"/>
    </location>
</feature>
<evidence type="ECO:0000256" key="1">
    <source>
        <dbReference type="ARBA" id="ARBA00004651"/>
    </source>
</evidence>
<sequence>MLLPVVKALLGHYRRYPLQIFLVWLGLTLSVSLLVGVTAINHHAKQSYQHGEKLFANPLPYRIRPKHIANKIPQGFYVQLRREGFHQCVPIDHYRLTTITGTEFSLLGIDPVAMLPLNNRQSLSEISTLALFKSPHPILVSDGFATLQGWNNGDYIPLQDGSLLGPLLIDTNGLINGTRVVADLSLVRSIRQSSGLSVIACGDMPKEKLQRLTDSLPSGMALVRTTRSELESLTQAFHMNLTALGMLSFLVGMFIFYQAMSLSLIQRQPLVGILRQTGVSGWQLAQALSIELIGLILISWACGNVLGLVLANQLLPSVSASLSNLYDANVGLSVGWSWRWSSYSLLMATCAALTSCAWPLIRLLKSQPIRLTTRLSMVRFAGSEFTFQGLVACGLLVSAIAIYQAPKSQTSGFVIITLMLLSAALLTPYFIWKLFVSLSYTLRGVKIRWFFADAAASMSYRGVATMAFMLAMTANIGVETMVGSFRDTTDKWLNQRLAADIYLYPTNSSAARMTQWLTQQPEVQEVWHRWEKDLASDKGMIQMVSTGDSEGERQSLTIKVGVPDYWYLLHQSRSVMISESMALRLGIRPGDYIDLSMPLGQHWLVVGVYYDYGNPYHQVMMSHQSWLHGFMSSGNVSLAVTLNADQVTEGEALLKRLNSVFRLNSERVFDNRSIHHQAMQVFDRTFAIADSLSNITLFIAVCGIFFATLAGEVSRQRHISLLRCLGVSGKELVVIGALQLLVFGLISLLIALPLGLALATLVIDVVIRYSFGWSIELQLMPAAYAKTAMLSMLALIISGALPVMRLVRQSAIKSLRDAL</sequence>
<organism evidence="8 9">
    <name type="scientific">Vibrio metschnikovii</name>
    <dbReference type="NCBI Taxonomy" id="28172"/>
    <lineage>
        <taxon>Bacteria</taxon>
        <taxon>Pseudomonadati</taxon>
        <taxon>Pseudomonadota</taxon>
        <taxon>Gammaproteobacteria</taxon>
        <taxon>Vibrionales</taxon>
        <taxon>Vibrionaceae</taxon>
        <taxon>Vibrio</taxon>
    </lineage>
</organism>
<dbReference type="GO" id="GO:0005886">
    <property type="term" value="C:plasma membrane"/>
    <property type="evidence" value="ECO:0007669"/>
    <property type="project" value="UniProtKB-SubCell"/>
</dbReference>
<feature type="transmembrane region" description="Helical" evidence="6">
    <location>
        <begin position="385"/>
        <end position="405"/>
    </location>
</feature>
<evidence type="ECO:0000256" key="6">
    <source>
        <dbReference type="SAM" id="Phobius"/>
    </source>
</evidence>
<dbReference type="InterPro" id="IPR003838">
    <property type="entry name" value="ABC3_permease_C"/>
</dbReference>
<keyword evidence="5 6" id="KW-0472">Membrane</keyword>
<dbReference type="PANTHER" id="PTHR30287">
    <property type="entry name" value="MEMBRANE COMPONENT OF PREDICTED ABC SUPERFAMILY METABOLITE UPTAKE TRANSPORTER"/>
    <property type="match status" value="1"/>
</dbReference>
<proteinExistence type="predicted"/>
<evidence type="ECO:0000256" key="3">
    <source>
        <dbReference type="ARBA" id="ARBA00022692"/>
    </source>
</evidence>
<dbReference type="SUPFAM" id="SSF50692">
    <property type="entry name" value="ADC-like"/>
    <property type="match status" value="1"/>
</dbReference>
<protein>
    <submittedName>
        <fullName evidence="8">ABC transporter permease</fullName>
    </submittedName>
</protein>
<evidence type="ECO:0000313" key="9">
    <source>
        <dbReference type="Proteomes" id="UP000615796"/>
    </source>
</evidence>
<evidence type="ECO:0000256" key="5">
    <source>
        <dbReference type="ARBA" id="ARBA00023136"/>
    </source>
</evidence>
<evidence type="ECO:0000313" key="8">
    <source>
        <dbReference type="EMBL" id="MBC5850121.1"/>
    </source>
</evidence>
<name>A0A9X0R7Y4_VIBME</name>
<feature type="transmembrane region" description="Helical" evidence="6">
    <location>
        <begin position="732"/>
        <end position="763"/>
    </location>
</feature>
<feature type="transmembrane region" description="Helical" evidence="6">
    <location>
        <begin position="21"/>
        <end position="40"/>
    </location>
</feature>
<comment type="subcellular location">
    <subcellularLocation>
        <location evidence="1">Cell membrane</location>
        <topology evidence="1">Multi-pass membrane protein</topology>
    </subcellularLocation>
</comment>
<dbReference type="RefSeq" id="WP_187025349.1">
    <property type="nucleotide sequence ID" value="NZ_JACRUP010000001.1"/>
</dbReference>
<dbReference type="InterPro" id="IPR009010">
    <property type="entry name" value="Asp_de-COase-like_dom_sf"/>
</dbReference>
<dbReference type="PANTHER" id="PTHR30287:SF2">
    <property type="entry name" value="BLL1001 PROTEIN"/>
    <property type="match status" value="1"/>
</dbReference>
<evidence type="ECO:0000259" key="7">
    <source>
        <dbReference type="Pfam" id="PF02687"/>
    </source>
</evidence>
<dbReference type="InterPro" id="IPR038766">
    <property type="entry name" value="Membrane_comp_ABC_pdt"/>
</dbReference>
<gene>
    <name evidence="8" type="ORF">H8Q88_04005</name>
</gene>
<evidence type="ECO:0000256" key="4">
    <source>
        <dbReference type="ARBA" id="ARBA00022989"/>
    </source>
</evidence>
<keyword evidence="4 6" id="KW-1133">Transmembrane helix</keyword>
<dbReference type="EMBL" id="JACRUP010000001">
    <property type="protein sequence ID" value="MBC5850121.1"/>
    <property type="molecule type" value="Genomic_DNA"/>
</dbReference>
<keyword evidence="3 6" id="KW-0812">Transmembrane</keyword>
<dbReference type="AlphaFoldDB" id="A0A9X0R7Y4"/>